<evidence type="ECO:0000313" key="13">
    <source>
        <dbReference type="Proteomes" id="UP000887540"/>
    </source>
</evidence>
<dbReference type="GO" id="GO:0070006">
    <property type="term" value="F:metalloaminopeptidase activity"/>
    <property type="evidence" value="ECO:0007669"/>
    <property type="project" value="TreeGrafter"/>
</dbReference>
<dbReference type="PRINTS" id="PR00756">
    <property type="entry name" value="ALADIPTASE"/>
</dbReference>
<feature type="domain" description="Aminopeptidase N-like N-terminal" evidence="12">
    <location>
        <begin position="3"/>
        <end position="165"/>
    </location>
</feature>
<dbReference type="InterPro" id="IPR014782">
    <property type="entry name" value="Peptidase_M1_dom"/>
</dbReference>
<evidence type="ECO:0000259" key="11">
    <source>
        <dbReference type="Pfam" id="PF11838"/>
    </source>
</evidence>
<name>A0A914C5L5_9BILA</name>
<dbReference type="Proteomes" id="UP000887540">
    <property type="component" value="Unplaced"/>
</dbReference>
<feature type="active site" description="Proton acceptor" evidence="7">
    <location>
        <position position="273"/>
    </location>
</feature>
<dbReference type="PANTHER" id="PTHR11533">
    <property type="entry name" value="PROTEASE M1 ZINC METALLOPROTEASE"/>
    <property type="match status" value="1"/>
</dbReference>
<feature type="binding site" evidence="8">
    <location>
        <position position="272"/>
    </location>
    <ligand>
        <name>Zn(2+)</name>
        <dbReference type="ChEBI" id="CHEBI:29105"/>
        <note>catalytic</note>
    </ligand>
</feature>
<keyword evidence="3 8" id="KW-0479">Metal-binding</keyword>
<reference evidence="14" key="1">
    <citation type="submission" date="2022-11" db="UniProtKB">
        <authorList>
            <consortium name="WormBaseParasite"/>
        </authorList>
    </citation>
    <scope>IDENTIFICATION</scope>
</reference>
<evidence type="ECO:0000259" key="12">
    <source>
        <dbReference type="Pfam" id="PF17900"/>
    </source>
</evidence>
<keyword evidence="13" id="KW-1185">Reference proteome</keyword>
<feature type="domain" description="ERAP1-like C-terminal" evidence="11">
    <location>
        <begin position="516"/>
        <end position="850"/>
    </location>
</feature>
<keyword evidence="4" id="KW-0378">Hydrolase</keyword>
<evidence type="ECO:0000256" key="9">
    <source>
        <dbReference type="PIRSR" id="PIRSR634016-4"/>
    </source>
</evidence>
<dbReference type="InterPro" id="IPR042097">
    <property type="entry name" value="Aminopeptidase_N-like_N_sf"/>
</dbReference>
<feature type="site" description="Transition state stabilizer" evidence="9">
    <location>
        <position position="361"/>
    </location>
</feature>
<protein>
    <submittedName>
        <fullName evidence="14">Aminopeptidase N</fullName>
    </submittedName>
</protein>
<dbReference type="InterPro" id="IPR024571">
    <property type="entry name" value="ERAP1-like_C_dom"/>
</dbReference>
<evidence type="ECO:0000256" key="8">
    <source>
        <dbReference type="PIRSR" id="PIRSR634016-3"/>
    </source>
</evidence>
<dbReference type="InterPro" id="IPR001930">
    <property type="entry name" value="Peptidase_M1"/>
</dbReference>
<dbReference type="Gene3D" id="1.10.390.10">
    <property type="entry name" value="Neutral Protease Domain 2"/>
    <property type="match status" value="2"/>
</dbReference>
<dbReference type="SUPFAM" id="SSF55486">
    <property type="entry name" value="Metalloproteases ('zincins'), catalytic domain"/>
    <property type="match status" value="2"/>
</dbReference>
<dbReference type="GO" id="GO:0005737">
    <property type="term" value="C:cytoplasm"/>
    <property type="evidence" value="ECO:0007669"/>
    <property type="project" value="TreeGrafter"/>
</dbReference>
<evidence type="ECO:0000256" key="4">
    <source>
        <dbReference type="ARBA" id="ARBA00022801"/>
    </source>
</evidence>
<feature type="domain" description="Aminopeptidase N-like N-terminal" evidence="12">
    <location>
        <begin position="1092"/>
        <end position="1192"/>
    </location>
</feature>
<feature type="binding site" evidence="8">
    <location>
        <position position="276"/>
    </location>
    <ligand>
        <name>Zn(2+)</name>
        <dbReference type="ChEBI" id="CHEBI:29105"/>
        <note>catalytic</note>
    </ligand>
</feature>
<accession>A0A914C5L5</accession>
<feature type="domain" description="Peptidase M1 membrane alanine aminopeptidase" evidence="10">
    <location>
        <begin position="202"/>
        <end position="431"/>
    </location>
</feature>
<keyword evidence="6" id="KW-0482">Metalloprotease</keyword>
<dbReference type="Pfam" id="PF01433">
    <property type="entry name" value="Peptidase_M1"/>
    <property type="match status" value="2"/>
</dbReference>
<dbReference type="Pfam" id="PF11838">
    <property type="entry name" value="ERAP1_C"/>
    <property type="match status" value="2"/>
</dbReference>
<dbReference type="CDD" id="cd09601">
    <property type="entry name" value="M1_APN-Q_like"/>
    <property type="match status" value="2"/>
</dbReference>
<evidence type="ECO:0000256" key="2">
    <source>
        <dbReference type="ARBA" id="ARBA00022670"/>
    </source>
</evidence>
<dbReference type="InterPro" id="IPR050344">
    <property type="entry name" value="Peptidase_M1_aminopeptidases"/>
</dbReference>
<organism evidence="13 14">
    <name type="scientific">Acrobeloides nanus</name>
    <dbReference type="NCBI Taxonomy" id="290746"/>
    <lineage>
        <taxon>Eukaryota</taxon>
        <taxon>Metazoa</taxon>
        <taxon>Ecdysozoa</taxon>
        <taxon>Nematoda</taxon>
        <taxon>Chromadorea</taxon>
        <taxon>Rhabditida</taxon>
        <taxon>Tylenchina</taxon>
        <taxon>Cephalobomorpha</taxon>
        <taxon>Cephaloboidea</taxon>
        <taxon>Cephalobidae</taxon>
        <taxon>Acrobeloides</taxon>
    </lineage>
</organism>
<keyword evidence="2" id="KW-0645">Protease</keyword>
<comment type="similarity">
    <text evidence="1">Belongs to the peptidase M1 family.</text>
</comment>
<dbReference type="PANTHER" id="PTHR11533:SF293">
    <property type="entry name" value="AMINOPEPTIDASE-2-RELATED"/>
    <property type="match status" value="1"/>
</dbReference>
<feature type="domain" description="ERAP1-like C-terminal" evidence="11">
    <location>
        <begin position="1536"/>
        <end position="1778"/>
    </location>
</feature>
<proteinExistence type="inferred from homology"/>
<evidence type="ECO:0000313" key="14">
    <source>
        <dbReference type="WBParaSite" id="ACRNAN_Path_33.g122.t2"/>
    </source>
</evidence>
<dbReference type="GO" id="GO:0008270">
    <property type="term" value="F:zinc ion binding"/>
    <property type="evidence" value="ECO:0007669"/>
    <property type="project" value="InterPro"/>
</dbReference>
<dbReference type="GO" id="GO:0042277">
    <property type="term" value="F:peptide binding"/>
    <property type="evidence" value="ECO:0007669"/>
    <property type="project" value="TreeGrafter"/>
</dbReference>
<dbReference type="WBParaSite" id="ACRNAN_Path_33.g122.t2">
    <property type="protein sequence ID" value="ACRNAN_Path_33.g122.t2"/>
    <property type="gene ID" value="ACRNAN_Path_33.g122"/>
</dbReference>
<evidence type="ECO:0000259" key="10">
    <source>
        <dbReference type="Pfam" id="PF01433"/>
    </source>
</evidence>
<dbReference type="InterPro" id="IPR045357">
    <property type="entry name" value="Aminopeptidase_N-like_N"/>
</dbReference>
<feature type="binding site" evidence="8">
    <location>
        <position position="295"/>
    </location>
    <ligand>
        <name>Zn(2+)</name>
        <dbReference type="ChEBI" id="CHEBI:29105"/>
        <note>catalytic</note>
    </ligand>
</feature>
<evidence type="ECO:0000256" key="6">
    <source>
        <dbReference type="ARBA" id="ARBA00023049"/>
    </source>
</evidence>
<evidence type="ECO:0000256" key="5">
    <source>
        <dbReference type="ARBA" id="ARBA00022833"/>
    </source>
</evidence>
<feature type="domain" description="Aminopeptidase N-like N-terminal" evidence="12">
    <location>
        <begin position="893"/>
        <end position="1087"/>
    </location>
</feature>
<dbReference type="Gene3D" id="1.25.50.20">
    <property type="match status" value="2"/>
</dbReference>
<dbReference type="SUPFAM" id="SSF63737">
    <property type="entry name" value="Leukotriene A4 hydrolase N-terminal domain"/>
    <property type="match status" value="3"/>
</dbReference>
<sequence length="1779" mass="203370">MNQDAINVSIDVKNLNFYSINLTHNGLREPLMSAQIDNATSRIVIAPVLLLQAGQTYELEFEYIGLINPTAGSDTGGLFYNAWNDSENQTRYLIATHMETGIYGTPSVFPCFDDPGFKAQFNITLIHPQSMVVLANMLEENPGQEYGNGYNITNFPLTNPMSTYLIAFAMGDFVSKQNTTNDGILFRVWSWQGMEPYLDLPLQTAIECFEALTQYTGIKFPMNKLDHLALPDFPVGGEENWGLIIYEFGQVLFDSETDTTHSKMYGIGTRCHEMTHQWFGDLVTNVWWSDIILDEGVARYFESYAPGLTYPKQAKWENEYFVQLYEEYAFIYDSGIIYDEPFYPLVGAAESFNDVFTVITYDKGGAVLRMLAATLGADNFQKGMQRYLDRYKFGNADHVQYFEVMTEIAHEANLMNWCNESLDVNQLMNNWVTQVHFPALRVSYDPIYQLYEVYQEPYLPNEYLPSGYNYTWNIPIQIISGDNNKQLIWLPADGTSCSTSPQKLTYPSIYDFIQVYNYGATTLARTKYDDPSFAQVIKLIQNQPDLLDVSTKIRLFYDEWAWVYENLTLGVQPRFDRVMQILDLFTNNSTVGSPAFNAFNGDVSFLNFLMQLFMDRYESDLLMKALSKILDTFYNVIGANWNEPTDDWNLSILQQSFLPYAVLFNVGDARQKAVDYFQQIIVACNGTTGNYTKCNPIKPDIRQAVYCGTAWSANKAIYDQLLEFLADAWVSPKSAYFDQEIISIEQGLGCLQDPNLIQTYIGFLVSHKTYDPLTYFQFNLKASDVMHEMLQTNPQFILHKSTYGFGDFLNGMTYLWSSQNRLDQLLDLNKNLSSQMSSYDQRAMNNTISNLQQVVETSQISYGSITRWLYDNLTPYGQSPWKTRLPNNFQAVSYELHLQPYFPSSYNFPAWKNFTFDGNIKVTLNTLTNVSSITINSHRQIINSIQLAYENGTNIPYSGISRDYDNALLTIDLSTSILTHTQIVVTIGYTGFISNQPSAGVYTNYDYLEIDGKKSWIFGTLFEDGPSTRSLAPCLDEPDYKATWHVTVDYPSDLVALGNTIEESVVTLGDGRTRVTFKQTPEMSSYLIAVAVGYTGFISNQPSAGVYTNYDYLEIDGKKSWIFGTLFEDGPSTRSLAPCLDEPDYKATWHVTVDYPSDLVALGNTIEESVVTLGDGRTRVTFKQTPEMSSYLIAVAVGDFSSLRSISTVDKKLIRIWTWSGMETYAQEALTVLGSTIDFMTIYFNISLPLDKFDLLALPQFTHGGAGAMENWGLIIGDYDGILYNPDYNTISNLIEVNEIVAHETVHHWFGDLVSPKWWQYIFLNEGFASYWYIDRIAEAYPDQKDYADYARFYNQEHALLTEEAYGGQEPPIVVNEEELGNPPLGLFGNQVYDKAAAVLHMLSNTIGNNTFQAALQQYLKNFAQKNANDTDLWNIITPFAQNASITDWNGNLIDISTFMRPYTYQSLFPILKVVTSPDGTSFSYQQTPFFNNQNFTGYKWNIPIFSIMDNNDDFNWLATKNSLQFSKKFNWRVDNYGRKAYARVWYDDASWEPIYQQIKQDYKVFDPTTRAQLLGDTFALVRQNLVPWKRLLDLTLYLKNEDDLTPFSIFFTQDSQQFSSHYLAIQETLLYNFKFQPEFPLVKKYLSYILDDGQAPFSRTGHWNTDLLKPSCTSSLCYIGQAYCNSRAAELFQDFIQNCQNSNCQNSVTGTGKCNSVPPEYRSTQFCYGLKQNQSYYYIIENMVDWSLNSVSEYYFGEDTDDLLNALSCIDNKDFINK</sequence>
<dbReference type="Gene3D" id="2.60.40.1730">
    <property type="entry name" value="tricorn interacting facor f3 domain"/>
    <property type="match status" value="3"/>
</dbReference>
<dbReference type="GO" id="GO:0043171">
    <property type="term" value="P:peptide catabolic process"/>
    <property type="evidence" value="ECO:0007669"/>
    <property type="project" value="TreeGrafter"/>
</dbReference>
<keyword evidence="5 8" id="KW-0862">Zinc</keyword>
<evidence type="ECO:0000256" key="1">
    <source>
        <dbReference type="ARBA" id="ARBA00010136"/>
    </source>
</evidence>
<dbReference type="GO" id="GO:0005615">
    <property type="term" value="C:extracellular space"/>
    <property type="evidence" value="ECO:0007669"/>
    <property type="project" value="TreeGrafter"/>
</dbReference>
<feature type="domain" description="Peptidase M1 membrane alanine aminopeptidase" evidence="10">
    <location>
        <begin position="1230"/>
        <end position="1443"/>
    </location>
</feature>
<evidence type="ECO:0000256" key="7">
    <source>
        <dbReference type="PIRSR" id="PIRSR634016-1"/>
    </source>
</evidence>
<dbReference type="Pfam" id="PF17900">
    <property type="entry name" value="Peptidase_M1_N"/>
    <property type="match status" value="3"/>
</dbReference>
<dbReference type="GO" id="GO:0016020">
    <property type="term" value="C:membrane"/>
    <property type="evidence" value="ECO:0007669"/>
    <property type="project" value="TreeGrafter"/>
</dbReference>
<comment type="cofactor">
    <cofactor evidence="8">
        <name>Zn(2+)</name>
        <dbReference type="ChEBI" id="CHEBI:29105"/>
    </cofactor>
    <text evidence="8">Binds 1 zinc ion per subunit.</text>
</comment>
<dbReference type="InterPro" id="IPR034016">
    <property type="entry name" value="M1_APN-typ"/>
</dbReference>
<evidence type="ECO:0000256" key="3">
    <source>
        <dbReference type="ARBA" id="ARBA00022723"/>
    </source>
</evidence>
<dbReference type="InterPro" id="IPR027268">
    <property type="entry name" value="Peptidase_M4/M1_CTD_sf"/>
</dbReference>
<dbReference type="GO" id="GO:0006508">
    <property type="term" value="P:proteolysis"/>
    <property type="evidence" value="ECO:0007669"/>
    <property type="project" value="UniProtKB-KW"/>
</dbReference>